<organism evidence="2 3">
    <name type="scientific">Stichopus japonicus</name>
    <name type="common">Sea cucumber</name>
    <dbReference type="NCBI Taxonomy" id="307972"/>
    <lineage>
        <taxon>Eukaryota</taxon>
        <taxon>Metazoa</taxon>
        <taxon>Echinodermata</taxon>
        <taxon>Eleutherozoa</taxon>
        <taxon>Echinozoa</taxon>
        <taxon>Holothuroidea</taxon>
        <taxon>Aspidochirotacea</taxon>
        <taxon>Aspidochirotida</taxon>
        <taxon>Stichopodidae</taxon>
        <taxon>Apostichopus</taxon>
    </lineage>
</organism>
<feature type="transmembrane region" description="Helical" evidence="1">
    <location>
        <begin position="347"/>
        <end position="368"/>
    </location>
</feature>
<keyword evidence="1" id="KW-0472">Membrane</keyword>
<keyword evidence="1" id="KW-1133">Transmembrane helix</keyword>
<keyword evidence="1" id="KW-0812">Transmembrane</keyword>
<dbReference type="Proteomes" id="UP000230750">
    <property type="component" value="Unassembled WGS sequence"/>
</dbReference>
<feature type="transmembrane region" description="Helical" evidence="1">
    <location>
        <begin position="380"/>
        <end position="400"/>
    </location>
</feature>
<dbReference type="OrthoDB" id="10681620at2759"/>
<proteinExistence type="predicted"/>
<dbReference type="AlphaFoldDB" id="A0A2G8JYQ7"/>
<accession>A0A2G8JYQ7</accession>
<evidence type="ECO:0000256" key="1">
    <source>
        <dbReference type="SAM" id="Phobius"/>
    </source>
</evidence>
<reference evidence="2 3" key="1">
    <citation type="journal article" date="2017" name="PLoS Biol.">
        <title>The sea cucumber genome provides insights into morphological evolution and visceral regeneration.</title>
        <authorList>
            <person name="Zhang X."/>
            <person name="Sun L."/>
            <person name="Yuan J."/>
            <person name="Sun Y."/>
            <person name="Gao Y."/>
            <person name="Zhang L."/>
            <person name="Li S."/>
            <person name="Dai H."/>
            <person name="Hamel J.F."/>
            <person name="Liu C."/>
            <person name="Yu Y."/>
            <person name="Liu S."/>
            <person name="Lin W."/>
            <person name="Guo K."/>
            <person name="Jin S."/>
            <person name="Xu P."/>
            <person name="Storey K.B."/>
            <person name="Huan P."/>
            <person name="Zhang T."/>
            <person name="Zhou Y."/>
            <person name="Zhang J."/>
            <person name="Lin C."/>
            <person name="Li X."/>
            <person name="Xing L."/>
            <person name="Huo D."/>
            <person name="Sun M."/>
            <person name="Wang L."/>
            <person name="Mercier A."/>
            <person name="Li F."/>
            <person name="Yang H."/>
            <person name="Xiang J."/>
        </authorList>
    </citation>
    <scope>NUCLEOTIDE SEQUENCE [LARGE SCALE GENOMIC DNA]</scope>
    <source>
        <strain evidence="2">Shaxun</strain>
        <tissue evidence="2">Muscle</tissue>
    </source>
</reference>
<evidence type="ECO:0000313" key="2">
    <source>
        <dbReference type="EMBL" id="PIK40873.1"/>
    </source>
</evidence>
<gene>
    <name evidence="2" type="ORF">BSL78_22272</name>
</gene>
<evidence type="ECO:0000313" key="3">
    <source>
        <dbReference type="Proteomes" id="UP000230750"/>
    </source>
</evidence>
<dbReference type="EMBL" id="MRZV01001076">
    <property type="protein sequence ID" value="PIK40873.1"/>
    <property type="molecule type" value="Genomic_DNA"/>
</dbReference>
<comment type="caution">
    <text evidence="2">The sequence shown here is derived from an EMBL/GenBank/DDBJ whole genome shotgun (WGS) entry which is preliminary data.</text>
</comment>
<sequence length="405" mass="43988">MLQFSNPPTLVERSNTNRLFFTFAFSSSTSGGSVTGDDLWNLVWYLSTDPDDPGSSQTFPITLTPQQSGFDLAAGMTGLFQSVSALIDTLPFTCGEFDYICARLERNPAASVNFTLSSSSEMALSDCVEVACRGVQVTNLIPTYRVPEQLQSGQSNFINFNLLISSGVFGASVNGTDLWQVDVFTNTDSNGLGITAAETVASIPTDSLQRSLVAGSNLILEDITGSLDLTSVTCSEVPFVCVRFSRNQFSNPVFTLENVNGEGDIVQCMEYDCEVNPKELFSAPQRKCIKPANILAILTRVKLVHVRMEDNVALQTGFSVPVQTHSLVTSVSMAGIFQCLLRSSKDLIVSSGVFKGLLSLFCIFWCLLRYSKDLIVSSGVFKGLLSLFWYLLVSFDVFSVSSGVS</sequence>
<protein>
    <submittedName>
        <fullName evidence="2">Putative neurogenic locus notch-like protein 1</fullName>
    </submittedName>
</protein>
<name>A0A2G8JYQ7_STIJA</name>
<keyword evidence="3" id="KW-1185">Reference proteome</keyword>